<protein>
    <recommendedName>
        <fullName evidence="5">Peptidase A1 domain-containing protein</fullName>
    </recommendedName>
</protein>
<feature type="compositionally biased region" description="Polar residues" evidence="4">
    <location>
        <begin position="50"/>
        <end position="62"/>
    </location>
</feature>
<dbReference type="InterPro" id="IPR001461">
    <property type="entry name" value="Aspartic_peptidase_A1"/>
</dbReference>
<dbReference type="RefSeq" id="XP_070864536.1">
    <property type="nucleotide sequence ID" value="XM_071013672.1"/>
</dbReference>
<evidence type="ECO:0000259" key="5">
    <source>
        <dbReference type="PROSITE" id="PS51767"/>
    </source>
</evidence>
<feature type="region of interest" description="Disordered" evidence="4">
    <location>
        <begin position="32"/>
        <end position="64"/>
    </location>
</feature>
<keyword evidence="3" id="KW-0378">Hydrolase</keyword>
<dbReference type="GeneID" id="98128316"/>
<keyword evidence="7" id="KW-1185">Reference proteome</keyword>
<comment type="caution">
    <text evidence="6">The sequence shown here is derived from an EMBL/GenBank/DDBJ whole genome shotgun (WGS) entry which is preliminary data.</text>
</comment>
<dbReference type="PANTHER" id="PTHR47966:SF2">
    <property type="entry name" value="ASPERGILLOPEPSIN-1-RELATED"/>
    <property type="match status" value="1"/>
</dbReference>
<gene>
    <name evidence="6" type="ORF">VTJ83DRAFT_6909</name>
</gene>
<dbReference type="PROSITE" id="PS00141">
    <property type="entry name" value="ASP_PROTEASE"/>
    <property type="match status" value="2"/>
</dbReference>
<dbReference type="InterPro" id="IPR001969">
    <property type="entry name" value="Aspartic_peptidase_AS"/>
</dbReference>
<evidence type="ECO:0000256" key="3">
    <source>
        <dbReference type="RuleBase" id="RU000454"/>
    </source>
</evidence>
<dbReference type="PANTHER" id="PTHR47966">
    <property type="entry name" value="BETA-SITE APP-CLEAVING ENZYME, ISOFORM A-RELATED"/>
    <property type="match status" value="1"/>
</dbReference>
<reference evidence="6 7" key="1">
    <citation type="journal article" date="2024" name="Commun. Biol.">
        <title>Comparative genomic analysis of thermophilic fungi reveals convergent evolutionary adaptations and gene losses.</title>
        <authorList>
            <person name="Steindorff A.S."/>
            <person name="Aguilar-Pontes M.V."/>
            <person name="Robinson A.J."/>
            <person name="Andreopoulos B."/>
            <person name="LaButti K."/>
            <person name="Kuo A."/>
            <person name="Mondo S."/>
            <person name="Riley R."/>
            <person name="Otillar R."/>
            <person name="Haridas S."/>
            <person name="Lipzen A."/>
            <person name="Grimwood J."/>
            <person name="Schmutz J."/>
            <person name="Clum A."/>
            <person name="Reid I.D."/>
            <person name="Moisan M.C."/>
            <person name="Butler G."/>
            <person name="Nguyen T.T.M."/>
            <person name="Dewar K."/>
            <person name="Conant G."/>
            <person name="Drula E."/>
            <person name="Henrissat B."/>
            <person name="Hansel C."/>
            <person name="Singer S."/>
            <person name="Hutchinson M.I."/>
            <person name="de Vries R.P."/>
            <person name="Natvig D.O."/>
            <person name="Powell A.J."/>
            <person name="Tsang A."/>
            <person name="Grigoriev I.V."/>
        </authorList>
    </citation>
    <scope>NUCLEOTIDE SEQUENCE [LARGE SCALE GENOMIC DNA]</scope>
    <source>
        <strain evidence="6 7">ATCC 22073</strain>
    </source>
</reference>
<comment type="similarity">
    <text evidence="1 3">Belongs to the peptidase A1 family.</text>
</comment>
<dbReference type="EMBL" id="JAZGUE010000006">
    <property type="protein sequence ID" value="KAL2265809.1"/>
    <property type="molecule type" value="Genomic_DNA"/>
</dbReference>
<keyword evidence="2 3" id="KW-0064">Aspartyl protease</keyword>
<dbReference type="PRINTS" id="PR00792">
    <property type="entry name" value="PEPSIN"/>
</dbReference>
<accession>A0ABR4D616</accession>
<dbReference type="Gene3D" id="2.40.70.10">
    <property type="entry name" value="Acid Proteases"/>
    <property type="match status" value="2"/>
</dbReference>
<keyword evidence="3" id="KW-0645">Protease</keyword>
<dbReference type="InterPro" id="IPR033121">
    <property type="entry name" value="PEPTIDASE_A1"/>
</dbReference>
<evidence type="ECO:0000313" key="7">
    <source>
        <dbReference type="Proteomes" id="UP001600064"/>
    </source>
</evidence>
<sequence length="441" mass="48411">MVIVRSPLGLLALIVVFFASFLDATRIPMFNTNKKHHDGSHSDERHLSRRSATVDLQRNPSYAPNGPAAYARALSKWGAEVPEKLAQSLAAMRGPGDGRGDVEAVSFRDDREYLSRVGFGTPPQWFTVDLDTGSSDVWLYTTETRLSIAQDRRIFHINASSTAQQVPNATWYITYGDGSAAWGRVYRDVINLANLTFVNATIESASAVSASLAADRDLDGVFGLAYNLSSQTSPRQPGVLAAALLPRLAAPVFTADLRWRSPAGAYTFGYVDHARRAGELRYLNLTEGAQFWEFAYRGVRAGGRDRWHAPAGEGRWRAIADTGTTLLLMASEVAELYYADVPGARRNATAGGLWTYPCRNPTLPAFEIRFDDGFDVTIPGQFMNYTAIPDEPDRCMGGLQTWGYDDLAIFGDVFLKAVYAVFDVGQARIGFAPKKLNLTPS</sequence>
<dbReference type="InterPro" id="IPR021109">
    <property type="entry name" value="Peptidase_aspartic_dom_sf"/>
</dbReference>
<evidence type="ECO:0000256" key="4">
    <source>
        <dbReference type="SAM" id="MobiDB-lite"/>
    </source>
</evidence>
<organism evidence="6 7">
    <name type="scientific">Remersonia thermophila</name>
    <dbReference type="NCBI Taxonomy" id="72144"/>
    <lineage>
        <taxon>Eukaryota</taxon>
        <taxon>Fungi</taxon>
        <taxon>Dikarya</taxon>
        <taxon>Ascomycota</taxon>
        <taxon>Pezizomycotina</taxon>
        <taxon>Sordariomycetes</taxon>
        <taxon>Sordariomycetidae</taxon>
        <taxon>Sordariales</taxon>
        <taxon>Sordariales incertae sedis</taxon>
        <taxon>Remersonia</taxon>
    </lineage>
</organism>
<dbReference type="SUPFAM" id="SSF50630">
    <property type="entry name" value="Acid proteases"/>
    <property type="match status" value="1"/>
</dbReference>
<proteinExistence type="inferred from homology"/>
<dbReference type="Proteomes" id="UP001600064">
    <property type="component" value="Unassembled WGS sequence"/>
</dbReference>
<dbReference type="Pfam" id="PF00026">
    <property type="entry name" value="Asp"/>
    <property type="match status" value="1"/>
</dbReference>
<evidence type="ECO:0000313" key="6">
    <source>
        <dbReference type="EMBL" id="KAL2265809.1"/>
    </source>
</evidence>
<feature type="domain" description="Peptidase A1" evidence="5">
    <location>
        <begin position="113"/>
        <end position="432"/>
    </location>
</feature>
<evidence type="ECO:0000256" key="2">
    <source>
        <dbReference type="ARBA" id="ARBA00022750"/>
    </source>
</evidence>
<name>A0ABR4D616_9PEZI</name>
<evidence type="ECO:0000256" key="1">
    <source>
        <dbReference type="ARBA" id="ARBA00007447"/>
    </source>
</evidence>
<dbReference type="PROSITE" id="PS51767">
    <property type="entry name" value="PEPTIDASE_A1"/>
    <property type="match status" value="1"/>
</dbReference>